<protein>
    <submittedName>
        <fullName evidence="1">Uncharacterized protein</fullName>
    </submittedName>
</protein>
<reference evidence="1" key="1">
    <citation type="submission" date="2014-11" db="EMBL/GenBank/DDBJ databases">
        <authorList>
            <person name="Amaro Gonzalez C."/>
        </authorList>
    </citation>
    <scope>NUCLEOTIDE SEQUENCE</scope>
</reference>
<dbReference type="AlphaFoldDB" id="A0A0E9R2H5"/>
<dbReference type="EMBL" id="GBXM01085226">
    <property type="protein sequence ID" value="JAH23351.1"/>
    <property type="molecule type" value="Transcribed_RNA"/>
</dbReference>
<proteinExistence type="predicted"/>
<sequence length="27" mass="2899">MPNPPLLLTAGVLPGTSRGNRLFRSFS</sequence>
<accession>A0A0E9R2H5</accession>
<evidence type="ECO:0000313" key="1">
    <source>
        <dbReference type="EMBL" id="JAH23351.1"/>
    </source>
</evidence>
<name>A0A0E9R2H5_ANGAN</name>
<organism evidence="1">
    <name type="scientific">Anguilla anguilla</name>
    <name type="common">European freshwater eel</name>
    <name type="synonym">Muraena anguilla</name>
    <dbReference type="NCBI Taxonomy" id="7936"/>
    <lineage>
        <taxon>Eukaryota</taxon>
        <taxon>Metazoa</taxon>
        <taxon>Chordata</taxon>
        <taxon>Craniata</taxon>
        <taxon>Vertebrata</taxon>
        <taxon>Euteleostomi</taxon>
        <taxon>Actinopterygii</taxon>
        <taxon>Neopterygii</taxon>
        <taxon>Teleostei</taxon>
        <taxon>Anguilliformes</taxon>
        <taxon>Anguillidae</taxon>
        <taxon>Anguilla</taxon>
    </lineage>
</organism>
<reference evidence="1" key="2">
    <citation type="journal article" date="2015" name="Fish Shellfish Immunol.">
        <title>Early steps in the European eel (Anguilla anguilla)-Vibrio vulnificus interaction in the gills: Role of the RtxA13 toxin.</title>
        <authorList>
            <person name="Callol A."/>
            <person name="Pajuelo D."/>
            <person name="Ebbesson L."/>
            <person name="Teles M."/>
            <person name="MacKenzie S."/>
            <person name="Amaro C."/>
        </authorList>
    </citation>
    <scope>NUCLEOTIDE SEQUENCE</scope>
</reference>